<feature type="binding site" description="axial binding residue" evidence="13">
    <location>
        <position position="448"/>
    </location>
    <ligand>
        <name>heme</name>
        <dbReference type="ChEBI" id="CHEBI:30413"/>
    </ligand>
    <ligandPart>
        <name>Fe</name>
        <dbReference type="ChEBI" id="CHEBI:18248"/>
    </ligandPart>
</feature>
<dbReference type="PRINTS" id="PR00463">
    <property type="entry name" value="EP450I"/>
</dbReference>
<evidence type="ECO:0000256" key="12">
    <source>
        <dbReference type="ARBA" id="ARBA00023136"/>
    </source>
</evidence>
<dbReference type="CDD" id="cd11065">
    <property type="entry name" value="CYP64-like"/>
    <property type="match status" value="1"/>
</dbReference>
<dbReference type="OrthoDB" id="2789670at2759"/>
<evidence type="ECO:0000256" key="1">
    <source>
        <dbReference type="ARBA" id="ARBA00001971"/>
    </source>
</evidence>
<keyword evidence="8" id="KW-1133">Transmembrane helix</keyword>
<keyword evidence="7 13" id="KW-0479">Metal-binding</keyword>
<proteinExistence type="inferred from homology"/>
<evidence type="ECO:0000256" key="11">
    <source>
        <dbReference type="ARBA" id="ARBA00023033"/>
    </source>
</evidence>
<evidence type="ECO:0000256" key="7">
    <source>
        <dbReference type="ARBA" id="ARBA00022723"/>
    </source>
</evidence>
<evidence type="ECO:0000256" key="6">
    <source>
        <dbReference type="ARBA" id="ARBA00022692"/>
    </source>
</evidence>
<dbReference type="GO" id="GO:0005506">
    <property type="term" value="F:iron ion binding"/>
    <property type="evidence" value="ECO:0007669"/>
    <property type="project" value="InterPro"/>
</dbReference>
<evidence type="ECO:0000256" key="10">
    <source>
        <dbReference type="ARBA" id="ARBA00023004"/>
    </source>
</evidence>
<evidence type="ECO:0000256" key="4">
    <source>
        <dbReference type="ARBA" id="ARBA00010617"/>
    </source>
</evidence>
<evidence type="ECO:0000256" key="9">
    <source>
        <dbReference type="ARBA" id="ARBA00023002"/>
    </source>
</evidence>
<dbReference type="InterPro" id="IPR002401">
    <property type="entry name" value="Cyt_P450_E_grp-I"/>
</dbReference>
<dbReference type="Gene3D" id="1.10.630.10">
    <property type="entry name" value="Cytochrome P450"/>
    <property type="match status" value="1"/>
</dbReference>
<sequence length="523" mass="58536">MAITLVALLAIRWHLSPYRKLPPGPRGVPLLGNLLQLSMQPWQLFTEWKDIYGPIISLNLVGHTVIVLNDHKVASDLLDQRSAIYSGRPRSIVGSEFLTGGLSLAFLSYGETSKRMRRSTHEALSKSGVKDYLRLQSMEAAIMTKGLLDEPAKFDAHLLRTTTSITTNIIYGADTMRRATDPAIKQISAFMARALRAAQPGAYLVELFTWMKYMPTWLAKWKRDALEHYNSDSKVFESLFDGVAEKIAKGDEQPSIVASLISQQKRHGLTKAESSWLAATFYGAGVETTAGVLVFFIQAMLHYPHVQERAQAELDAVVGRSRMPTFEDMENLPYIRAIAREALRWKPVGPGGMPHMLMEDDWYDGYFIPKGAIVLPNIWAMNRNPEVYGPDATEFRPERFLASSRSSSPVDGMSSYTYRPEDDAILAPAPRYTKEEGHVTYGYGRRICPGRFLANNSLFIDIACMLWGCSFTPLVDASGQKILPDIKNHTSDGIILRAMPFECDITPRFPEVADVIAQTEESF</sequence>
<evidence type="ECO:0000256" key="14">
    <source>
        <dbReference type="SAM" id="SignalP"/>
    </source>
</evidence>
<feature type="chain" id="PRO_5002203557" evidence="14">
    <location>
        <begin position="18"/>
        <end position="523"/>
    </location>
</feature>
<evidence type="ECO:0000313" key="15">
    <source>
        <dbReference type="EMBL" id="KII83621.1"/>
    </source>
</evidence>
<dbReference type="EMBL" id="KN832575">
    <property type="protein sequence ID" value="KII83621.1"/>
    <property type="molecule type" value="Genomic_DNA"/>
</dbReference>
<keyword evidence="12" id="KW-0472">Membrane</keyword>
<reference evidence="15 16" key="1">
    <citation type="submission" date="2014-06" db="EMBL/GenBank/DDBJ databases">
        <title>Evolutionary Origins and Diversification of the Mycorrhizal Mutualists.</title>
        <authorList>
            <consortium name="DOE Joint Genome Institute"/>
            <consortium name="Mycorrhizal Genomics Consortium"/>
            <person name="Kohler A."/>
            <person name="Kuo A."/>
            <person name="Nagy L.G."/>
            <person name="Floudas D."/>
            <person name="Copeland A."/>
            <person name="Barry K.W."/>
            <person name="Cichocki N."/>
            <person name="Veneault-Fourrey C."/>
            <person name="LaButti K."/>
            <person name="Lindquist E.A."/>
            <person name="Lipzen A."/>
            <person name="Lundell T."/>
            <person name="Morin E."/>
            <person name="Murat C."/>
            <person name="Riley R."/>
            <person name="Ohm R."/>
            <person name="Sun H."/>
            <person name="Tunlid A."/>
            <person name="Henrissat B."/>
            <person name="Grigoriev I.V."/>
            <person name="Hibbett D.S."/>
            <person name="Martin F."/>
        </authorList>
    </citation>
    <scope>NUCLEOTIDE SEQUENCE [LARGE SCALE GENOMIC DNA]</scope>
    <source>
        <strain evidence="15 16">FD-325 SS-3</strain>
    </source>
</reference>
<evidence type="ECO:0000256" key="13">
    <source>
        <dbReference type="PIRSR" id="PIRSR602401-1"/>
    </source>
</evidence>
<dbReference type="GO" id="GO:0004497">
    <property type="term" value="F:monooxygenase activity"/>
    <property type="evidence" value="ECO:0007669"/>
    <property type="project" value="UniProtKB-KW"/>
</dbReference>
<accession>A0A0C9SKF0</accession>
<comment type="subcellular location">
    <subcellularLocation>
        <location evidence="2">Membrane</location>
        <topology evidence="2">Single-pass membrane protein</topology>
    </subcellularLocation>
</comment>
<keyword evidence="14" id="KW-0732">Signal</keyword>
<dbReference type="Proteomes" id="UP000053263">
    <property type="component" value="Unassembled WGS sequence"/>
</dbReference>
<keyword evidence="10 13" id="KW-0408">Iron</keyword>
<keyword evidence="16" id="KW-1185">Reference proteome</keyword>
<keyword evidence="9" id="KW-0560">Oxidoreductase</keyword>
<gene>
    <name evidence="15" type="ORF">PLICRDRAFT_119208</name>
</gene>
<dbReference type="InterPro" id="IPR050364">
    <property type="entry name" value="Cytochrome_P450_fung"/>
</dbReference>
<name>A0A0C9SKF0_PLICR</name>
<dbReference type="PANTHER" id="PTHR46300">
    <property type="entry name" value="P450, PUTATIVE (EUROFUNG)-RELATED-RELATED"/>
    <property type="match status" value="1"/>
</dbReference>
<dbReference type="PANTHER" id="PTHR46300:SF2">
    <property type="entry name" value="CYTOCHROME P450 MONOOXYGENASE ALNH-RELATED"/>
    <property type="match status" value="1"/>
</dbReference>
<protein>
    <submittedName>
        <fullName evidence="15">Unplaced genomic scaffold PLICRscaffold_22, whole genome shotgun sequence</fullName>
    </submittedName>
</protein>
<evidence type="ECO:0000256" key="8">
    <source>
        <dbReference type="ARBA" id="ARBA00022989"/>
    </source>
</evidence>
<dbReference type="GO" id="GO:0016705">
    <property type="term" value="F:oxidoreductase activity, acting on paired donors, with incorporation or reduction of molecular oxygen"/>
    <property type="evidence" value="ECO:0007669"/>
    <property type="project" value="InterPro"/>
</dbReference>
<dbReference type="InterPro" id="IPR001128">
    <property type="entry name" value="Cyt_P450"/>
</dbReference>
<organism evidence="15 16">
    <name type="scientific">Plicaturopsis crispa FD-325 SS-3</name>
    <dbReference type="NCBI Taxonomy" id="944288"/>
    <lineage>
        <taxon>Eukaryota</taxon>
        <taxon>Fungi</taxon>
        <taxon>Dikarya</taxon>
        <taxon>Basidiomycota</taxon>
        <taxon>Agaricomycotina</taxon>
        <taxon>Agaricomycetes</taxon>
        <taxon>Agaricomycetidae</taxon>
        <taxon>Amylocorticiales</taxon>
        <taxon>Amylocorticiaceae</taxon>
        <taxon>Plicatura</taxon>
        <taxon>Plicaturopsis crispa</taxon>
    </lineage>
</organism>
<dbReference type="SUPFAM" id="SSF48264">
    <property type="entry name" value="Cytochrome P450"/>
    <property type="match status" value="1"/>
</dbReference>
<comment type="similarity">
    <text evidence="4">Belongs to the cytochrome P450 family.</text>
</comment>
<feature type="signal peptide" evidence="14">
    <location>
        <begin position="1"/>
        <end position="17"/>
    </location>
</feature>
<evidence type="ECO:0000256" key="5">
    <source>
        <dbReference type="ARBA" id="ARBA00022617"/>
    </source>
</evidence>
<keyword evidence="5 13" id="KW-0349">Heme</keyword>
<evidence type="ECO:0000256" key="3">
    <source>
        <dbReference type="ARBA" id="ARBA00005179"/>
    </source>
</evidence>
<keyword evidence="11" id="KW-0503">Monooxygenase</keyword>
<evidence type="ECO:0000313" key="16">
    <source>
        <dbReference type="Proteomes" id="UP000053263"/>
    </source>
</evidence>
<dbReference type="HOGENOM" id="CLU_001570_2_3_1"/>
<dbReference type="GO" id="GO:0020037">
    <property type="term" value="F:heme binding"/>
    <property type="evidence" value="ECO:0007669"/>
    <property type="project" value="InterPro"/>
</dbReference>
<dbReference type="Pfam" id="PF00067">
    <property type="entry name" value="p450"/>
    <property type="match status" value="1"/>
</dbReference>
<keyword evidence="6" id="KW-0812">Transmembrane</keyword>
<comment type="pathway">
    <text evidence="3">Secondary metabolite biosynthesis.</text>
</comment>
<dbReference type="AlphaFoldDB" id="A0A0C9SKF0"/>
<comment type="cofactor">
    <cofactor evidence="1 13">
        <name>heme</name>
        <dbReference type="ChEBI" id="CHEBI:30413"/>
    </cofactor>
</comment>
<dbReference type="GO" id="GO:0016020">
    <property type="term" value="C:membrane"/>
    <property type="evidence" value="ECO:0007669"/>
    <property type="project" value="UniProtKB-SubCell"/>
</dbReference>
<dbReference type="InterPro" id="IPR036396">
    <property type="entry name" value="Cyt_P450_sf"/>
</dbReference>
<dbReference type="PRINTS" id="PR00385">
    <property type="entry name" value="P450"/>
</dbReference>
<evidence type="ECO:0000256" key="2">
    <source>
        <dbReference type="ARBA" id="ARBA00004167"/>
    </source>
</evidence>